<feature type="region of interest" description="Disordered" evidence="6">
    <location>
        <begin position="1"/>
        <end position="71"/>
    </location>
</feature>
<dbReference type="AlphaFoldDB" id="A0A5C6RZ16"/>
<name>A0A5C6RZ16_9RHOB</name>
<evidence type="ECO:0000256" key="3">
    <source>
        <dbReference type="ARBA" id="ARBA00022692"/>
    </source>
</evidence>
<evidence type="ECO:0000313" key="9">
    <source>
        <dbReference type="Proteomes" id="UP000321562"/>
    </source>
</evidence>
<feature type="transmembrane region" description="Helical" evidence="7">
    <location>
        <begin position="205"/>
        <end position="228"/>
    </location>
</feature>
<keyword evidence="3 7" id="KW-0812">Transmembrane</keyword>
<dbReference type="OrthoDB" id="9781030at2"/>
<organism evidence="8 9">
    <name type="scientific">Paracoccus aurantiacus</name>
    <dbReference type="NCBI Taxonomy" id="2599412"/>
    <lineage>
        <taxon>Bacteria</taxon>
        <taxon>Pseudomonadati</taxon>
        <taxon>Pseudomonadota</taxon>
        <taxon>Alphaproteobacteria</taxon>
        <taxon>Rhodobacterales</taxon>
        <taxon>Paracoccaceae</taxon>
        <taxon>Paracoccus</taxon>
    </lineage>
</organism>
<comment type="subcellular location">
    <subcellularLocation>
        <location evidence="1">Cell membrane</location>
        <topology evidence="1">Multi-pass membrane protein</topology>
    </subcellularLocation>
</comment>
<dbReference type="InterPro" id="IPR017039">
    <property type="entry name" value="Virul_fac_BrkB"/>
</dbReference>
<dbReference type="Proteomes" id="UP000321562">
    <property type="component" value="Unassembled WGS sequence"/>
</dbReference>
<evidence type="ECO:0000256" key="7">
    <source>
        <dbReference type="SAM" id="Phobius"/>
    </source>
</evidence>
<protein>
    <submittedName>
        <fullName evidence="8">YihY/virulence factor BrkB family protein</fullName>
    </submittedName>
</protein>
<feature type="transmembrane region" description="Helical" evidence="7">
    <location>
        <begin position="279"/>
        <end position="301"/>
    </location>
</feature>
<comment type="caution">
    <text evidence="8">The sequence shown here is derived from an EMBL/GenBank/DDBJ whole genome shotgun (WGS) entry which is preliminary data.</text>
</comment>
<keyword evidence="4 7" id="KW-1133">Transmembrane helix</keyword>
<dbReference type="PANTHER" id="PTHR30213">
    <property type="entry name" value="INNER MEMBRANE PROTEIN YHJD"/>
    <property type="match status" value="1"/>
</dbReference>
<feature type="transmembrane region" description="Helical" evidence="7">
    <location>
        <begin position="313"/>
        <end position="335"/>
    </location>
</feature>
<sequence>MPRPADRSVSDALFGPLPEAERRRIYGDGGGRSASPATQTGQDGPDVAGKGRPGKENLPSPRENAPESPWGLRPREWWGVLKDTVAEIGQDRVTSVAGGVTFFGLLALFPAITALVSIFGLVADPTLIESQLEKLGGFIPPSALDIISGQVEAIVKAPGAALSFAGIAGLLATLWSANGGMKALMDALNVAQFQRESRGFIKLNIVSLLLTLGAMVLLILLIAAIAVLPAVLAWLPLPESTKDMLTSIRWPIMFAVLLLAISALYRWGPSRHDAHFSWISPGALLAAIGLVGTSALFSWYAGNFANYNETYGTLGAAVVLMMWLWISAIVVMVGAELNGVLESHLRALSGQAQKPE</sequence>
<reference evidence="8 9" key="1">
    <citation type="submission" date="2019-08" db="EMBL/GenBank/DDBJ databases">
        <authorList>
            <person name="Ye J."/>
        </authorList>
    </citation>
    <scope>NUCLEOTIDE SEQUENCE [LARGE SCALE GENOMIC DNA]</scope>
    <source>
        <strain evidence="8 9">TK008</strain>
    </source>
</reference>
<evidence type="ECO:0000256" key="2">
    <source>
        <dbReference type="ARBA" id="ARBA00022475"/>
    </source>
</evidence>
<dbReference type="NCBIfam" id="TIGR00765">
    <property type="entry name" value="yihY_not_rbn"/>
    <property type="match status" value="1"/>
</dbReference>
<evidence type="ECO:0000313" key="8">
    <source>
        <dbReference type="EMBL" id="TXB67521.1"/>
    </source>
</evidence>
<keyword evidence="2" id="KW-1003">Cell membrane</keyword>
<keyword evidence="5 7" id="KW-0472">Membrane</keyword>
<accession>A0A5C6RZ16</accession>
<dbReference type="Pfam" id="PF03631">
    <property type="entry name" value="Virul_fac_BrkB"/>
    <property type="match status" value="1"/>
</dbReference>
<dbReference type="RefSeq" id="WP_147100304.1">
    <property type="nucleotide sequence ID" value="NZ_JBHUFH010000010.1"/>
</dbReference>
<gene>
    <name evidence="8" type="ORF">FQV27_15620</name>
</gene>
<evidence type="ECO:0000256" key="4">
    <source>
        <dbReference type="ARBA" id="ARBA00022989"/>
    </source>
</evidence>
<keyword evidence="9" id="KW-1185">Reference proteome</keyword>
<dbReference type="PANTHER" id="PTHR30213:SF0">
    <property type="entry name" value="UPF0761 MEMBRANE PROTEIN YIHY"/>
    <property type="match status" value="1"/>
</dbReference>
<dbReference type="GO" id="GO:0005886">
    <property type="term" value="C:plasma membrane"/>
    <property type="evidence" value="ECO:0007669"/>
    <property type="project" value="UniProtKB-SubCell"/>
</dbReference>
<evidence type="ECO:0000256" key="6">
    <source>
        <dbReference type="SAM" id="MobiDB-lite"/>
    </source>
</evidence>
<evidence type="ECO:0000256" key="5">
    <source>
        <dbReference type="ARBA" id="ARBA00023136"/>
    </source>
</evidence>
<evidence type="ECO:0000256" key="1">
    <source>
        <dbReference type="ARBA" id="ARBA00004651"/>
    </source>
</evidence>
<dbReference type="EMBL" id="VOPL01000007">
    <property type="protein sequence ID" value="TXB67521.1"/>
    <property type="molecule type" value="Genomic_DNA"/>
</dbReference>
<feature type="transmembrane region" description="Helical" evidence="7">
    <location>
        <begin position="248"/>
        <end position="267"/>
    </location>
</feature>
<proteinExistence type="predicted"/>
<feature type="transmembrane region" description="Helical" evidence="7">
    <location>
        <begin position="100"/>
        <end position="123"/>
    </location>
</feature>
<feature type="transmembrane region" description="Helical" evidence="7">
    <location>
        <begin position="160"/>
        <end position="184"/>
    </location>
</feature>